<dbReference type="PRINTS" id="PR00237">
    <property type="entry name" value="GPCRRHODOPSN"/>
</dbReference>
<evidence type="ECO:0000256" key="4">
    <source>
        <dbReference type="ARBA" id="ARBA00022989"/>
    </source>
</evidence>
<keyword evidence="4 6" id="KW-1133">Transmembrane helix</keyword>
<evidence type="ECO:0000313" key="9">
    <source>
        <dbReference type="Proteomes" id="UP000549394"/>
    </source>
</evidence>
<comment type="caution">
    <text evidence="8">The sequence shown here is derived from an EMBL/GenBank/DDBJ whole genome shotgun (WGS) entry which is preliminary data.</text>
</comment>
<comment type="subcellular location">
    <subcellularLocation>
        <location evidence="1">Cell membrane</location>
        <topology evidence="1">Multi-pass membrane protein</topology>
    </subcellularLocation>
</comment>
<feature type="domain" description="G-protein coupled receptors family 1 profile" evidence="7">
    <location>
        <begin position="31"/>
        <end position="302"/>
    </location>
</feature>
<dbReference type="AlphaFoldDB" id="A0A7I8W761"/>
<dbReference type="Gene3D" id="1.20.1070.10">
    <property type="entry name" value="Rhodopsin 7-helix transmembrane proteins"/>
    <property type="match status" value="1"/>
</dbReference>
<dbReference type="Pfam" id="PF00001">
    <property type="entry name" value="7tm_1"/>
    <property type="match status" value="1"/>
</dbReference>
<evidence type="ECO:0000259" key="7">
    <source>
        <dbReference type="PROSITE" id="PS50262"/>
    </source>
</evidence>
<dbReference type="InterPro" id="IPR000276">
    <property type="entry name" value="GPCR_Rhodpsn"/>
</dbReference>
<feature type="transmembrane region" description="Helical" evidence="6">
    <location>
        <begin position="18"/>
        <end position="40"/>
    </location>
</feature>
<dbReference type="PROSITE" id="PS50262">
    <property type="entry name" value="G_PROTEIN_RECEP_F1_2"/>
    <property type="match status" value="1"/>
</dbReference>
<organism evidence="8 9">
    <name type="scientific">Dimorphilus gyrociliatus</name>
    <dbReference type="NCBI Taxonomy" id="2664684"/>
    <lineage>
        <taxon>Eukaryota</taxon>
        <taxon>Metazoa</taxon>
        <taxon>Spiralia</taxon>
        <taxon>Lophotrochozoa</taxon>
        <taxon>Annelida</taxon>
        <taxon>Polychaeta</taxon>
        <taxon>Polychaeta incertae sedis</taxon>
        <taxon>Dinophilidae</taxon>
        <taxon>Dimorphilus</taxon>
    </lineage>
</organism>
<dbReference type="InterPro" id="IPR017452">
    <property type="entry name" value="GPCR_Rhodpsn_7TM"/>
</dbReference>
<sequence>MATNNSTAGMFSMYSRRLIPYSTLMATGVVFNILSAAAMLHMRVPRTVHHLLLFNLAASDMLGSLLLWFYKVSPLLLPRVIPNDNPTKYCLFKLLGLAFPLIFSLFSTLFALLSLAAKQCVSICNPLFAATRLTKRVALTGILSLWITSIVISLTPAITVIFKNGPSCVQFVQSWSQRCIEICAYALSALVLLIIFLYLLIYREVIAYRRRIPELTQQPLRRQTGNLNRRDNRSETERNFKAFLTTALLTGVLFLFWLPYMVMSFVTFHVNITTIPSWVVDLKFFGTDFFPMFNFLINPVIYGVRMREIREGYKRLFARFLPCISSPPTLRSPSTDGRSYYMTTYRSSLVKFSTIDAKRHSLDEEGE</sequence>
<dbReference type="SUPFAM" id="SSF81321">
    <property type="entry name" value="Family A G protein-coupled receptor-like"/>
    <property type="match status" value="1"/>
</dbReference>
<dbReference type="CDD" id="cd00637">
    <property type="entry name" value="7tm_classA_rhodopsin-like"/>
    <property type="match status" value="1"/>
</dbReference>
<dbReference type="GO" id="GO:0005886">
    <property type="term" value="C:plasma membrane"/>
    <property type="evidence" value="ECO:0007669"/>
    <property type="project" value="UniProtKB-SubCell"/>
</dbReference>
<dbReference type="OrthoDB" id="6281677at2759"/>
<evidence type="ECO:0000256" key="6">
    <source>
        <dbReference type="SAM" id="Phobius"/>
    </source>
</evidence>
<feature type="transmembrane region" description="Helical" evidence="6">
    <location>
        <begin position="91"/>
        <end position="116"/>
    </location>
</feature>
<evidence type="ECO:0000256" key="5">
    <source>
        <dbReference type="ARBA" id="ARBA00023136"/>
    </source>
</evidence>
<dbReference type="Proteomes" id="UP000549394">
    <property type="component" value="Unassembled WGS sequence"/>
</dbReference>
<gene>
    <name evidence="8" type="ORF">DGYR_LOCUS11593</name>
</gene>
<name>A0A7I8W761_9ANNE</name>
<dbReference type="EMBL" id="CAJFCJ010000020">
    <property type="protein sequence ID" value="CAD5123972.1"/>
    <property type="molecule type" value="Genomic_DNA"/>
</dbReference>
<keyword evidence="9" id="KW-1185">Reference proteome</keyword>
<evidence type="ECO:0000256" key="2">
    <source>
        <dbReference type="ARBA" id="ARBA00022475"/>
    </source>
</evidence>
<keyword evidence="5 6" id="KW-0472">Membrane</keyword>
<dbReference type="GO" id="GO:0004930">
    <property type="term" value="F:G protein-coupled receptor activity"/>
    <property type="evidence" value="ECO:0007669"/>
    <property type="project" value="InterPro"/>
</dbReference>
<keyword evidence="3 6" id="KW-0812">Transmembrane</keyword>
<feature type="transmembrane region" description="Helical" evidence="6">
    <location>
        <begin position="242"/>
        <end position="262"/>
    </location>
</feature>
<evidence type="ECO:0000256" key="3">
    <source>
        <dbReference type="ARBA" id="ARBA00022692"/>
    </source>
</evidence>
<feature type="transmembrane region" description="Helical" evidence="6">
    <location>
        <begin position="137"/>
        <end position="162"/>
    </location>
</feature>
<evidence type="ECO:0000256" key="1">
    <source>
        <dbReference type="ARBA" id="ARBA00004651"/>
    </source>
</evidence>
<evidence type="ECO:0000313" key="8">
    <source>
        <dbReference type="EMBL" id="CAD5123972.1"/>
    </source>
</evidence>
<protein>
    <recommendedName>
        <fullName evidence="7">G-protein coupled receptors family 1 profile domain-containing protein</fullName>
    </recommendedName>
</protein>
<feature type="transmembrane region" description="Helical" evidence="6">
    <location>
        <begin position="182"/>
        <end position="201"/>
    </location>
</feature>
<accession>A0A7I8W761</accession>
<feature type="transmembrane region" description="Helical" evidence="6">
    <location>
        <begin position="282"/>
        <end position="304"/>
    </location>
</feature>
<proteinExistence type="predicted"/>
<reference evidence="8 9" key="1">
    <citation type="submission" date="2020-08" db="EMBL/GenBank/DDBJ databases">
        <authorList>
            <person name="Hejnol A."/>
        </authorList>
    </citation>
    <scope>NUCLEOTIDE SEQUENCE [LARGE SCALE GENOMIC DNA]</scope>
</reference>
<keyword evidence="2" id="KW-1003">Cell membrane</keyword>
<dbReference type="PANTHER" id="PTHR22750">
    <property type="entry name" value="G-PROTEIN COUPLED RECEPTOR"/>
    <property type="match status" value="1"/>
</dbReference>
<feature type="transmembrane region" description="Helical" evidence="6">
    <location>
        <begin position="52"/>
        <end position="71"/>
    </location>
</feature>